<dbReference type="InterPro" id="IPR001627">
    <property type="entry name" value="Semap_dom"/>
</dbReference>
<accession>A0A8S3YWT1</accession>
<dbReference type="PROSITE" id="PS51004">
    <property type="entry name" value="SEMA"/>
    <property type="match status" value="1"/>
</dbReference>
<dbReference type="GO" id="GO:0017154">
    <property type="term" value="F:semaphorin receptor activity"/>
    <property type="evidence" value="ECO:0007669"/>
    <property type="project" value="InterPro"/>
</dbReference>
<proteinExistence type="predicted"/>
<keyword evidence="4" id="KW-1185">Reference proteome</keyword>
<evidence type="ECO:0000256" key="1">
    <source>
        <dbReference type="PROSITE-ProRule" id="PRU00352"/>
    </source>
</evidence>
<dbReference type="Proteomes" id="UP000678393">
    <property type="component" value="Unassembled WGS sequence"/>
</dbReference>
<gene>
    <name evidence="3" type="ORF">CUNI_LOCUS5359</name>
</gene>
<evidence type="ECO:0000259" key="2">
    <source>
        <dbReference type="PROSITE" id="PS51004"/>
    </source>
</evidence>
<dbReference type="EMBL" id="CAJHNH020000778">
    <property type="protein sequence ID" value="CAG5119801.1"/>
    <property type="molecule type" value="Genomic_DNA"/>
</dbReference>
<dbReference type="OrthoDB" id="125363at2759"/>
<sequence length="79" mass="8423">VLVVDSQRRSLITCGSVYQGMCETRCLANISKVFESPEGKDIHNFAVAANTEEASTVAFLAPGSSTMIGTVLYVATTYT</sequence>
<reference evidence="3" key="1">
    <citation type="submission" date="2021-04" db="EMBL/GenBank/DDBJ databases">
        <authorList>
            <consortium name="Molecular Ecology Group"/>
        </authorList>
    </citation>
    <scope>NUCLEOTIDE SEQUENCE</scope>
</reference>
<organism evidence="3 4">
    <name type="scientific">Candidula unifasciata</name>
    <dbReference type="NCBI Taxonomy" id="100452"/>
    <lineage>
        <taxon>Eukaryota</taxon>
        <taxon>Metazoa</taxon>
        <taxon>Spiralia</taxon>
        <taxon>Lophotrochozoa</taxon>
        <taxon>Mollusca</taxon>
        <taxon>Gastropoda</taxon>
        <taxon>Heterobranchia</taxon>
        <taxon>Euthyneura</taxon>
        <taxon>Panpulmonata</taxon>
        <taxon>Eupulmonata</taxon>
        <taxon>Stylommatophora</taxon>
        <taxon>Helicina</taxon>
        <taxon>Helicoidea</taxon>
        <taxon>Geomitridae</taxon>
        <taxon>Candidula</taxon>
    </lineage>
</organism>
<feature type="non-terminal residue" evidence="3">
    <location>
        <position position="79"/>
    </location>
</feature>
<evidence type="ECO:0000313" key="4">
    <source>
        <dbReference type="Proteomes" id="UP000678393"/>
    </source>
</evidence>
<dbReference type="AlphaFoldDB" id="A0A8S3YWT1"/>
<dbReference type="GO" id="GO:0030334">
    <property type="term" value="P:regulation of cell migration"/>
    <property type="evidence" value="ECO:0007669"/>
    <property type="project" value="TreeGrafter"/>
</dbReference>
<dbReference type="SUPFAM" id="SSF101912">
    <property type="entry name" value="Sema domain"/>
    <property type="match status" value="1"/>
</dbReference>
<protein>
    <recommendedName>
        <fullName evidence="2">Sema domain-containing protein</fullName>
    </recommendedName>
</protein>
<feature type="domain" description="Sema" evidence="2">
    <location>
        <begin position="1"/>
        <end position="79"/>
    </location>
</feature>
<name>A0A8S3YWT1_9EUPU</name>
<dbReference type="Gene3D" id="2.130.10.10">
    <property type="entry name" value="YVTN repeat-like/Quinoprotein amine dehydrogenase"/>
    <property type="match status" value="1"/>
</dbReference>
<dbReference type="InterPro" id="IPR015943">
    <property type="entry name" value="WD40/YVTN_repeat-like_dom_sf"/>
</dbReference>
<dbReference type="GO" id="GO:0002116">
    <property type="term" value="C:semaphorin receptor complex"/>
    <property type="evidence" value="ECO:0007669"/>
    <property type="project" value="TreeGrafter"/>
</dbReference>
<dbReference type="PANTHER" id="PTHR22625">
    <property type="entry name" value="PLEXIN"/>
    <property type="match status" value="1"/>
</dbReference>
<comment type="caution">
    <text evidence="1">Lacks conserved residue(s) required for the propagation of feature annotation.</text>
</comment>
<evidence type="ECO:0000313" key="3">
    <source>
        <dbReference type="EMBL" id="CAG5119801.1"/>
    </source>
</evidence>
<dbReference type="GO" id="GO:0005886">
    <property type="term" value="C:plasma membrane"/>
    <property type="evidence" value="ECO:0007669"/>
    <property type="project" value="TreeGrafter"/>
</dbReference>
<dbReference type="InterPro" id="IPR036352">
    <property type="entry name" value="Semap_dom_sf"/>
</dbReference>
<feature type="non-terminal residue" evidence="3">
    <location>
        <position position="1"/>
    </location>
</feature>
<dbReference type="InterPro" id="IPR031148">
    <property type="entry name" value="Plexin"/>
</dbReference>
<comment type="caution">
    <text evidence="3">The sequence shown here is derived from an EMBL/GenBank/DDBJ whole genome shotgun (WGS) entry which is preliminary data.</text>
</comment>
<dbReference type="PANTHER" id="PTHR22625:SF70">
    <property type="entry name" value="PLEXIN A, ISOFORM A"/>
    <property type="match status" value="1"/>
</dbReference>